<evidence type="ECO:0000256" key="9">
    <source>
        <dbReference type="ARBA" id="ARBA00023136"/>
    </source>
</evidence>
<dbReference type="InterPro" id="IPR008143">
    <property type="entry name" value="Ala_DH/PNT_CS2"/>
</dbReference>
<evidence type="ECO:0000256" key="11">
    <source>
        <dbReference type="SAM" id="Phobius"/>
    </source>
</evidence>
<comment type="catalytic activity">
    <reaction evidence="10">
        <text>NAD(+) + NADPH + H(+)(in) = NADH + NADP(+) + H(+)(out)</text>
        <dbReference type="Rhea" id="RHEA:47992"/>
        <dbReference type="ChEBI" id="CHEBI:15378"/>
        <dbReference type="ChEBI" id="CHEBI:57540"/>
        <dbReference type="ChEBI" id="CHEBI:57783"/>
        <dbReference type="ChEBI" id="CHEBI:57945"/>
        <dbReference type="ChEBI" id="CHEBI:58349"/>
        <dbReference type="EC" id="7.1.1.1"/>
    </reaction>
</comment>
<dbReference type="InterPro" id="IPR034300">
    <property type="entry name" value="PNTB-like"/>
</dbReference>
<evidence type="ECO:0000313" key="14">
    <source>
        <dbReference type="EMBL" id="CAE7835183.1"/>
    </source>
</evidence>
<evidence type="ECO:0000259" key="13">
    <source>
        <dbReference type="SMART" id="SM01003"/>
    </source>
</evidence>
<comment type="subcellular location">
    <subcellularLocation>
        <location evidence="1">Membrane</location>
        <topology evidence="1">Multi-pass membrane protein</topology>
    </subcellularLocation>
</comment>
<evidence type="ECO:0000313" key="15">
    <source>
        <dbReference type="Proteomes" id="UP000601435"/>
    </source>
</evidence>
<dbReference type="GO" id="GO:0006740">
    <property type="term" value="P:NADPH regeneration"/>
    <property type="evidence" value="ECO:0007669"/>
    <property type="project" value="TreeGrafter"/>
</dbReference>
<gene>
    <name evidence="14" type="primary">pntB</name>
    <name evidence="14" type="ORF">SNEC2469_LOCUS25085</name>
</gene>
<feature type="transmembrane region" description="Helical" evidence="11">
    <location>
        <begin position="387"/>
        <end position="409"/>
    </location>
</feature>
<dbReference type="AlphaFoldDB" id="A0A812ZPX3"/>
<feature type="domain" description="Alanine dehydrogenase/pyridine nucleotide transhydrogenase N-terminal" evidence="13">
    <location>
        <begin position="1"/>
        <end position="135"/>
    </location>
</feature>
<organism evidence="14 15">
    <name type="scientific">Symbiodinium necroappetens</name>
    <dbReference type="NCBI Taxonomy" id="1628268"/>
    <lineage>
        <taxon>Eukaryota</taxon>
        <taxon>Sar</taxon>
        <taxon>Alveolata</taxon>
        <taxon>Dinophyceae</taxon>
        <taxon>Suessiales</taxon>
        <taxon>Symbiodiniaceae</taxon>
        <taxon>Symbiodinium</taxon>
    </lineage>
</organism>
<dbReference type="EC" id="7.1.1.1" evidence="2"/>
<dbReference type="OrthoDB" id="37244at2759"/>
<dbReference type="InterPro" id="IPR036291">
    <property type="entry name" value="NAD(P)-bd_dom_sf"/>
</dbReference>
<keyword evidence="9 11" id="KW-0472">Membrane</keyword>
<keyword evidence="8" id="KW-0520">NAD</keyword>
<evidence type="ECO:0000256" key="6">
    <source>
        <dbReference type="ARBA" id="ARBA00022967"/>
    </source>
</evidence>
<accession>A0A812ZPX3</accession>
<feature type="transmembrane region" description="Helical" evidence="11">
    <location>
        <begin position="620"/>
        <end position="640"/>
    </location>
</feature>
<dbReference type="InterPro" id="IPR029035">
    <property type="entry name" value="DHS-like_NAD/FAD-binding_dom"/>
</dbReference>
<dbReference type="SUPFAM" id="SSF52283">
    <property type="entry name" value="Formate/glycerate dehydrogenase catalytic domain-like"/>
    <property type="match status" value="1"/>
</dbReference>
<keyword evidence="15" id="KW-1185">Reference proteome</keyword>
<keyword evidence="3 11" id="KW-0812">Transmembrane</keyword>
<feature type="transmembrane region" description="Helical" evidence="11">
    <location>
        <begin position="596"/>
        <end position="614"/>
    </location>
</feature>
<dbReference type="Pfam" id="PF02233">
    <property type="entry name" value="PNTB"/>
    <property type="match status" value="1"/>
</dbReference>
<dbReference type="GO" id="GO:0050661">
    <property type="term" value="F:NADP binding"/>
    <property type="evidence" value="ECO:0007669"/>
    <property type="project" value="TreeGrafter"/>
</dbReference>
<keyword evidence="4" id="KW-0547">Nucleotide-binding</keyword>
<dbReference type="Pfam" id="PF05222">
    <property type="entry name" value="AlaDh_PNT_N"/>
    <property type="match status" value="1"/>
</dbReference>
<dbReference type="SUPFAM" id="SSF51735">
    <property type="entry name" value="NAD(P)-binding Rossmann-fold domains"/>
    <property type="match status" value="1"/>
</dbReference>
<dbReference type="InterPro" id="IPR007698">
    <property type="entry name" value="AlaDH/PNT_NAD(H)-bd"/>
</dbReference>
<feature type="non-terminal residue" evidence="14">
    <location>
        <position position="840"/>
    </location>
</feature>
<feature type="transmembrane region" description="Helical" evidence="11">
    <location>
        <begin position="568"/>
        <end position="589"/>
    </location>
</feature>
<dbReference type="Gene3D" id="3.40.50.1220">
    <property type="entry name" value="TPP-binding domain"/>
    <property type="match status" value="1"/>
</dbReference>
<dbReference type="EMBL" id="CAJNJA010049029">
    <property type="protein sequence ID" value="CAE7835183.1"/>
    <property type="molecule type" value="Genomic_DNA"/>
</dbReference>
<dbReference type="GO" id="GO:0005743">
    <property type="term" value="C:mitochondrial inner membrane"/>
    <property type="evidence" value="ECO:0007669"/>
    <property type="project" value="TreeGrafter"/>
</dbReference>
<feature type="transmembrane region" description="Helical" evidence="11">
    <location>
        <begin position="421"/>
        <end position="438"/>
    </location>
</feature>
<dbReference type="PANTHER" id="PTHR10160">
    <property type="entry name" value="NAD(P) TRANSHYDROGENASE"/>
    <property type="match status" value="1"/>
</dbReference>
<keyword evidence="7 11" id="KW-1133">Transmembrane helix</keyword>
<feature type="transmembrane region" description="Helical" evidence="11">
    <location>
        <begin position="475"/>
        <end position="495"/>
    </location>
</feature>
<feature type="domain" description="Alanine dehydrogenase/pyridine nucleotide transhydrogenase NAD(H)-binding" evidence="12">
    <location>
        <begin position="144"/>
        <end position="308"/>
    </location>
</feature>
<evidence type="ECO:0000256" key="3">
    <source>
        <dbReference type="ARBA" id="ARBA00022692"/>
    </source>
</evidence>
<comment type="caution">
    <text evidence="14">The sequence shown here is derived from an EMBL/GenBank/DDBJ whole genome shotgun (WGS) entry which is preliminary data.</text>
</comment>
<evidence type="ECO:0000256" key="7">
    <source>
        <dbReference type="ARBA" id="ARBA00022989"/>
    </source>
</evidence>
<dbReference type="GO" id="GO:0008750">
    <property type="term" value="F:proton-translocating NAD(P)+ transhydrogenase activity"/>
    <property type="evidence" value="ECO:0007669"/>
    <property type="project" value="UniProtKB-EC"/>
</dbReference>
<evidence type="ECO:0000256" key="5">
    <source>
        <dbReference type="ARBA" id="ARBA00022857"/>
    </source>
</evidence>
<dbReference type="Proteomes" id="UP000601435">
    <property type="component" value="Unassembled WGS sequence"/>
</dbReference>
<evidence type="ECO:0000256" key="1">
    <source>
        <dbReference type="ARBA" id="ARBA00004141"/>
    </source>
</evidence>
<protein>
    <recommendedName>
        <fullName evidence="2">proton-translocating NAD(P)(+) transhydrogenase</fullName>
        <ecNumber evidence="2">7.1.1.1</ecNumber>
    </recommendedName>
</protein>
<name>A0A812ZPX3_9DINO</name>
<dbReference type="PROSITE" id="PS00837">
    <property type="entry name" value="ALADH_PNT_2"/>
    <property type="match status" value="1"/>
</dbReference>
<feature type="transmembrane region" description="Helical" evidence="11">
    <location>
        <begin position="444"/>
        <end position="463"/>
    </location>
</feature>
<proteinExistence type="predicted"/>
<dbReference type="SUPFAM" id="SSF52467">
    <property type="entry name" value="DHS-like NAD/FAD-binding domain"/>
    <property type="match status" value="1"/>
</dbReference>
<evidence type="ECO:0000256" key="4">
    <source>
        <dbReference type="ARBA" id="ARBA00022741"/>
    </source>
</evidence>
<evidence type="ECO:0000256" key="10">
    <source>
        <dbReference type="ARBA" id="ARBA00048202"/>
    </source>
</evidence>
<reference evidence="14" key="1">
    <citation type="submission" date="2021-02" db="EMBL/GenBank/DDBJ databases">
        <authorList>
            <person name="Dougan E. K."/>
            <person name="Rhodes N."/>
            <person name="Thang M."/>
            <person name="Chan C."/>
        </authorList>
    </citation>
    <scope>NUCLEOTIDE SEQUENCE</scope>
</reference>
<dbReference type="Gene3D" id="3.40.50.720">
    <property type="entry name" value="NAD(P)-binding Rossmann-like Domain"/>
    <property type="match status" value="2"/>
</dbReference>
<dbReference type="CDD" id="cd05304">
    <property type="entry name" value="Rubrum_tdh"/>
    <property type="match status" value="1"/>
</dbReference>
<dbReference type="GO" id="GO:0016491">
    <property type="term" value="F:oxidoreductase activity"/>
    <property type="evidence" value="ECO:0007669"/>
    <property type="project" value="InterPro"/>
</dbReference>
<evidence type="ECO:0000256" key="2">
    <source>
        <dbReference type="ARBA" id="ARBA00012943"/>
    </source>
</evidence>
<dbReference type="SMART" id="SM01002">
    <property type="entry name" value="AlaDh_PNT_C"/>
    <property type="match status" value="1"/>
</dbReference>
<feature type="transmembrane region" description="Helical" evidence="11">
    <location>
        <begin position="544"/>
        <end position="562"/>
    </location>
</feature>
<sequence>VPKETWPGELRVALVPLNAKKLIGLGFTITLESGAGAAAGFLDSAYEEVGVQISADHNQVLSGADLIFRVRKPSLAEVEHHKTGAISISFLDPFNEKELVESLASHGVVSISMEMIPRSTRAQKMDALSSQANLAGYVTVILAAMHCPKIMPMMMTPAGTIAPARVFVIGAGVAGLQAIATAKRLGARVEAFDTRPVVAEQVQSLGAKFVEIDLGEVGQTDQGYAKELTPEQIELQREGQKKVIAQSDVVITTAQLFGRPAPVIVSRDMVEAMKPGSVVVDMAVETGGNVEGSVLNEVVDINGVKVIGMGNLPSEVARNASEMYSNNLFNLIGDFWDEEAKSLNLNPEDDIVQACVITRDGARNFAYTFDVRSERHIGHYYRWRIDFSVSIELINVVYIVAAALFVFGLKQLGSPATAVRGNLLSSVGMLIAVVATLFNAEILSFSWIIGAIVVGSIVGYVAAVKIEMTSMPEMVALFNGSGGIASLLVGWAALYNLDNTTFTYVTIVVSVVIGGLTFTGSILAWGKLSEVMPSRAIVFGAQRIFNGVLLLALITCSVLFCLDPSASSPYLFAIIILACLFGVMAVLPIGGADMPVVISLLNSYSGLAACAAGFAIHNNILIVAGSMVGAAGIILTNIMCKAMNRSLANVLFSGFGAVKQATKVEGEVKPINAEDAALILEAAQSVTFVPGYGMAVAQAQHVVRELGEMLEANGAEVTYAIHPVAGRMPGHMNVLLAEASVPYDQLVEMDDINPRIDKIDVAVVIGANDVVNPAANDDENSPIYGMPIINVNQARTVFVLKRSMASGFSGVDNPLFFGENTRMLFGDAKESLAAVLNELK</sequence>
<dbReference type="Pfam" id="PF01262">
    <property type="entry name" value="AlaDh_PNT_C"/>
    <property type="match status" value="1"/>
</dbReference>
<evidence type="ECO:0000259" key="12">
    <source>
        <dbReference type="SMART" id="SM01002"/>
    </source>
</evidence>
<dbReference type="FunFam" id="3.40.50.1220:FF:000002">
    <property type="entry name" value="NAD(P) transhydrogenase subunit beta"/>
    <property type="match status" value="1"/>
</dbReference>
<keyword evidence="5" id="KW-0521">NADP</keyword>
<feature type="transmembrane region" description="Helical" evidence="11">
    <location>
        <begin position="501"/>
        <end position="523"/>
    </location>
</feature>
<evidence type="ECO:0000256" key="8">
    <source>
        <dbReference type="ARBA" id="ARBA00023027"/>
    </source>
</evidence>
<dbReference type="PANTHER" id="PTHR10160:SF19">
    <property type="entry name" value="PROTON-TRANSLOCATING NAD(P)(+) TRANSHYDROGENASE"/>
    <property type="match status" value="1"/>
</dbReference>
<dbReference type="InterPro" id="IPR007886">
    <property type="entry name" value="AlaDH/PNT_N"/>
</dbReference>
<dbReference type="SMART" id="SM01003">
    <property type="entry name" value="AlaDh_PNT_N"/>
    <property type="match status" value="1"/>
</dbReference>
<keyword evidence="6" id="KW-1278">Translocase</keyword>